<protein>
    <submittedName>
        <fullName evidence="4">Uncharacterized protein</fullName>
    </submittedName>
</protein>
<accession>A0A242A5K9</accession>
<dbReference type="SFLD" id="SFLDG01018">
    <property type="entry name" value="Squalene/Phytoene_Synthase_Lik"/>
    <property type="match status" value="1"/>
</dbReference>
<dbReference type="InterPro" id="IPR033904">
    <property type="entry name" value="Trans_IPPS_HH"/>
</dbReference>
<dbReference type="InterPro" id="IPR008949">
    <property type="entry name" value="Isoprenoid_synthase_dom_sf"/>
</dbReference>
<evidence type="ECO:0000256" key="2">
    <source>
        <dbReference type="ARBA" id="ARBA00022679"/>
    </source>
</evidence>
<dbReference type="OrthoDB" id="9787280at2"/>
<dbReference type="SFLD" id="SFLDG01212">
    <property type="entry name" value="Phytoene_synthase_like"/>
    <property type="match status" value="1"/>
</dbReference>
<proteinExistence type="predicted"/>
<dbReference type="GO" id="GO:0051996">
    <property type="term" value="F:squalene synthase [NAD(P)H] activity"/>
    <property type="evidence" value="ECO:0007669"/>
    <property type="project" value="InterPro"/>
</dbReference>
<keyword evidence="5" id="KW-1185">Reference proteome</keyword>
<evidence type="ECO:0000256" key="3">
    <source>
        <dbReference type="ARBA" id="ARBA00022746"/>
    </source>
</evidence>
<name>A0A242A5K9_9ENTE</name>
<dbReference type="CDD" id="cd00683">
    <property type="entry name" value="Trans_IPPS_HH"/>
    <property type="match status" value="1"/>
</dbReference>
<dbReference type="AlphaFoldDB" id="A0A242A5K9"/>
<evidence type="ECO:0000313" key="4">
    <source>
        <dbReference type="EMBL" id="OTN76021.1"/>
    </source>
</evidence>
<organism evidence="4 5">
    <name type="scientific">Candidatus Enterococcus testudinis</name>
    <dbReference type="NCBI Taxonomy" id="1834191"/>
    <lineage>
        <taxon>Bacteria</taxon>
        <taxon>Bacillati</taxon>
        <taxon>Bacillota</taxon>
        <taxon>Bacilli</taxon>
        <taxon>Lactobacillales</taxon>
        <taxon>Enterococcaceae</taxon>
        <taxon>Enterococcus</taxon>
    </lineage>
</organism>
<dbReference type="Gene3D" id="1.10.600.10">
    <property type="entry name" value="Farnesyl Diphosphate Synthase"/>
    <property type="match status" value="1"/>
</dbReference>
<dbReference type="InterPro" id="IPR044843">
    <property type="entry name" value="Trans_IPPS_bact-type"/>
</dbReference>
<comment type="caution">
    <text evidence="4">The sequence shown here is derived from an EMBL/GenBank/DDBJ whole genome shotgun (WGS) entry which is preliminary data.</text>
</comment>
<comment type="pathway">
    <text evidence="1">Carotenoid biosynthesis.</text>
</comment>
<dbReference type="EMBL" id="NGKU01000001">
    <property type="protein sequence ID" value="OTN76021.1"/>
    <property type="molecule type" value="Genomic_DNA"/>
</dbReference>
<dbReference type="PANTHER" id="PTHR31480">
    <property type="entry name" value="BIFUNCTIONAL LYCOPENE CYCLASE/PHYTOENE SYNTHASE"/>
    <property type="match status" value="1"/>
</dbReference>
<sequence>MTAKQIDFDAYQQDFAYCEAIIKKHSKNFHTAFSQLPKDKARAVYAVYAFCRRADDAVDEYQDPELLAQMAQQLDVLKQAPSDQARLALYSYDSDPDHRIWRALALTFIQFDLDYQPFFDLLTGQAQDLSFEQPVTEADLATYSYYVAGSVGLMLLPILSSHAKEIQEPAKKLGEAMQRTNILRDIGEDLRMNRVYLPKETMLAFNLTQDDLSLGNQLDSFIDLWEYEARIAESLYEASFEMMPLIDQDCRESLMAAALIYKEILHVIRKQHYQVIHHKQVVPKQRKLQLLFTAKKMLRQTDLEVN</sequence>
<evidence type="ECO:0000256" key="1">
    <source>
        <dbReference type="ARBA" id="ARBA00004829"/>
    </source>
</evidence>
<dbReference type="SFLD" id="SFLDS00005">
    <property type="entry name" value="Isoprenoid_Synthase_Type_I"/>
    <property type="match status" value="1"/>
</dbReference>
<keyword evidence="2" id="KW-0808">Transferase</keyword>
<dbReference type="PROSITE" id="PS01045">
    <property type="entry name" value="SQUALEN_PHYTOEN_SYN_2"/>
    <property type="match status" value="1"/>
</dbReference>
<dbReference type="GO" id="GO:0004311">
    <property type="term" value="F:geranylgeranyl diphosphate synthase activity"/>
    <property type="evidence" value="ECO:0007669"/>
    <property type="project" value="InterPro"/>
</dbReference>
<dbReference type="STRING" id="1834191.A5886_001097"/>
<dbReference type="GO" id="GO:0016117">
    <property type="term" value="P:carotenoid biosynthetic process"/>
    <property type="evidence" value="ECO:0007669"/>
    <property type="project" value="UniProtKB-KW"/>
</dbReference>
<dbReference type="InterPro" id="IPR019845">
    <property type="entry name" value="Squalene/phytoene_synthase_CS"/>
</dbReference>
<dbReference type="SUPFAM" id="SSF48576">
    <property type="entry name" value="Terpenoid synthases"/>
    <property type="match status" value="1"/>
</dbReference>
<dbReference type="Proteomes" id="UP000195043">
    <property type="component" value="Unassembled WGS sequence"/>
</dbReference>
<dbReference type="InterPro" id="IPR002060">
    <property type="entry name" value="Squ/phyt_synthse"/>
</dbReference>
<dbReference type="RefSeq" id="WP_086274020.1">
    <property type="nucleotide sequence ID" value="NZ_NGKU01000001.1"/>
</dbReference>
<dbReference type="Pfam" id="PF00494">
    <property type="entry name" value="SQS_PSY"/>
    <property type="match status" value="1"/>
</dbReference>
<keyword evidence="3" id="KW-0125">Carotenoid biosynthesis</keyword>
<gene>
    <name evidence="4" type="ORF">A5886_001097</name>
</gene>
<reference evidence="4 5" key="1">
    <citation type="submission" date="2017-05" db="EMBL/GenBank/DDBJ databases">
        <title>The Genome Sequence of Enterococcus sp. 8G7_MSG3316.</title>
        <authorList>
            <consortium name="The Broad Institute Genomics Platform"/>
            <consortium name="The Broad Institute Genomic Center for Infectious Diseases"/>
            <person name="Earl A."/>
            <person name="Manson A."/>
            <person name="Schwartman J."/>
            <person name="Gilmore M."/>
            <person name="Abouelleil A."/>
            <person name="Cao P."/>
            <person name="Chapman S."/>
            <person name="Cusick C."/>
            <person name="Shea T."/>
            <person name="Young S."/>
            <person name="Neafsey D."/>
            <person name="Nusbaum C."/>
            <person name="Birren B."/>
        </authorList>
    </citation>
    <scope>NUCLEOTIDE SEQUENCE [LARGE SCALE GENOMIC DNA]</scope>
    <source>
        <strain evidence="4 5">8G7_MSG3316</strain>
    </source>
</reference>
<evidence type="ECO:0000313" key="5">
    <source>
        <dbReference type="Proteomes" id="UP000195043"/>
    </source>
</evidence>